<evidence type="ECO:0000313" key="3">
    <source>
        <dbReference type="Proteomes" id="UP000784294"/>
    </source>
</evidence>
<evidence type="ECO:0000256" key="1">
    <source>
        <dbReference type="SAM" id="MobiDB-lite"/>
    </source>
</evidence>
<gene>
    <name evidence="2" type="ORF">PXEA_LOCUS214</name>
</gene>
<reference evidence="2" key="1">
    <citation type="submission" date="2018-11" db="EMBL/GenBank/DDBJ databases">
        <authorList>
            <consortium name="Pathogen Informatics"/>
        </authorList>
    </citation>
    <scope>NUCLEOTIDE SEQUENCE</scope>
</reference>
<proteinExistence type="predicted"/>
<feature type="region of interest" description="Disordered" evidence="1">
    <location>
        <begin position="66"/>
        <end position="90"/>
    </location>
</feature>
<accession>A0A3S5A4L9</accession>
<dbReference type="EMBL" id="CAAALY010000376">
    <property type="protein sequence ID" value="VEL06774.1"/>
    <property type="molecule type" value="Genomic_DNA"/>
</dbReference>
<evidence type="ECO:0000313" key="2">
    <source>
        <dbReference type="EMBL" id="VEL06774.1"/>
    </source>
</evidence>
<feature type="region of interest" description="Disordered" evidence="1">
    <location>
        <begin position="1"/>
        <end position="31"/>
    </location>
</feature>
<dbReference type="AlphaFoldDB" id="A0A3S5A4L9"/>
<name>A0A3S5A4L9_9PLAT</name>
<feature type="compositionally biased region" description="Basic and acidic residues" evidence="1">
    <location>
        <begin position="1"/>
        <end position="17"/>
    </location>
</feature>
<dbReference type="Proteomes" id="UP000784294">
    <property type="component" value="Unassembled WGS sequence"/>
</dbReference>
<sequence>MRPSSDDVHHMMKESSARFHQKLGSYRRLRQPERRIKAKRLQYNAIQPSTYVRSLVWIMATLTDDADSGAGETPENVPNPLSNAGYYDDF</sequence>
<protein>
    <submittedName>
        <fullName evidence="2">Uncharacterized protein</fullName>
    </submittedName>
</protein>
<feature type="compositionally biased region" description="Basic residues" evidence="1">
    <location>
        <begin position="19"/>
        <end position="29"/>
    </location>
</feature>
<comment type="caution">
    <text evidence="2">The sequence shown here is derived from an EMBL/GenBank/DDBJ whole genome shotgun (WGS) entry which is preliminary data.</text>
</comment>
<keyword evidence="3" id="KW-1185">Reference proteome</keyword>
<organism evidence="2 3">
    <name type="scientific">Protopolystoma xenopodis</name>
    <dbReference type="NCBI Taxonomy" id="117903"/>
    <lineage>
        <taxon>Eukaryota</taxon>
        <taxon>Metazoa</taxon>
        <taxon>Spiralia</taxon>
        <taxon>Lophotrochozoa</taxon>
        <taxon>Platyhelminthes</taxon>
        <taxon>Monogenea</taxon>
        <taxon>Polyopisthocotylea</taxon>
        <taxon>Polystomatidea</taxon>
        <taxon>Polystomatidae</taxon>
        <taxon>Protopolystoma</taxon>
    </lineage>
</organism>